<dbReference type="InterPro" id="IPR006597">
    <property type="entry name" value="Sel1-like"/>
</dbReference>
<dbReference type="EMBL" id="MCGO01000014">
    <property type="protein sequence ID" value="ORY47349.1"/>
    <property type="molecule type" value="Genomic_DNA"/>
</dbReference>
<evidence type="ECO:0000313" key="3">
    <source>
        <dbReference type="EMBL" id="ORY47349.1"/>
    </source>
</evidence>
<organism evidence="3 4">
    <name type="scientific">Rhizoclosmatium globosum</name>
    <dbReference type="NCBI Taxonomy" id="329046"/>
    <lineage>
        <taxon>Eukaryota</taxon>
        <taxon>Fungi</taxon>
        <taxon>Fungi incertae sedis</taxon>
        <taxon>Chytridiomycota</taxon>
        <taxon>Chytridiomycota incertae sedis</taxon>
        <taxon>Chytridiomycetes</taxon>
        <taxon>Chytridiales</taxon>
        <taxon>Chytriomycetaceae</taxon>
        <taxon>Rhizoclosmatium</taxon>
    </lineage>
</organism>
<dbReference type="InterPro" id="IPR011990">
    <property type="entry name" value="TPR-like_helical_dom_sf"/>
</dbReference>
<proteinExistence type="inferred from homology"/>
<dbReference type="AlphaFoldDB" id="A0A1Y2CK08"/>
<dbReference type="STRING" id="329046.A0A1Y2CK08"/>
<dbReference type="PANTHER" id="PTHR11102:SF160">
    <property type="entry name" value="ERAD-ASSOCIATED E3 UBIQUITIN-PROTEIN LIGASE COMPONENT HRD3"/>
    <property type="match status" value="1"/>
</dbReference>
<dbReference type="SMART" id="SM00671">
    <property type="entry name" value="SEL1"/>
    <property type="match status" value="4"/>
</dbReference>
<dbReference type="PROSITE" id="PS50005">
    <property type="entry name" value="TPR"/>
    <property type="match status" value="1"/>
</dbReference>
<feature type="repeat" description="TPR" evidence="2">
    <location>
        <begin position="69"/>
        <end position="102"/>
    </location>
</feature>
<dbReference type="SUPFAM" id="SSF81901">
    <property type="entry name" value="HCP-like"/>
    <property type="match status" value="1"/>
</dbReference>
<dbReference type="OrthoDB" id="10266786at2759"/>
<name>A0A1Y2CK08_9FUNG</name>
<dbReference type="Gene3D" id="1.25.40.10">
    <property type="entry name" value="Tetratricopeptide repeat domain"/>
    <property type="match status" value="1"/>
</dbReference>
<dbReference type="PANTHER" id="PTHR11102">
    <property type="entry name" value="SEL-1-LIKE PROTEIN"/>
    <property type="match status" value="1"/>
</dbReference>
<gene>
    <name evidence="3" type="ORF">BCR33DRAFT_94816</name>
</gene>
<accession>A0A1Y2CK08</accession>
<evidence type="ECO:0000313" key="4">
    <source>
        <dbReference type="Proteomes" id="UP000193642"/>
    </source>
</evidence>
<protein>
    <submittedName>
        <fullName evidence="3">HCP-like protein</fullName>
    </submittedName>
</protein>
<sequence length="178" mass="19655">MLGSIIAPSNGAVVSTKKPLDALIEAAENGDAESQFRLGVKYDSSFDNIEQNDTEAFEWYFKAAQAGLAKAQNNLGTMYYKKENYTEAAKWYQKAADQGEAISQRNIGFMFEKGRGVDRVDIATAKSYYEKAAAKNFSGAQFRLGMLYEYGKGVAKDLDKAVEYYLAAANKGDVLVKF</sequence>
<dbReference type="SMART" id="SM00028">
    <property type="entry name" value="TPR"/>
    <property type="match status" value="1"/>
</dbReference>
<keyword evidence="4" id="KW-1185">Reference proteome</keyword>
<keyword evidence="2" id="KW-0802">TPR repeat</keyword>
<reference evidence="3 4" key="1">
    <citation type="submission" date="2016-07" db="EMBL/GenBank/DDBJ databases">
        <title>Pervasive Adenine N6-methylation of Active Genes in Fungi.</title>
        <authorList>
            <consortium name="DOE Joint Genome Institute"/>
            <person name="Mondo S.J."/>
            <person name="Dannebaum R.O."/>
            <person name="Kuo R.C."/>
            <person name="Labutti K."/>
            <person name="Haridas S."/>
            <person name="Kuo A."/>
            <person name="Salamov A."/>
            <person name="Ahrendt S.R."/>
            <person name="Lipzen A."/>
            <person name="Sullivan W."/>
            <person name="Andreopoulos W.B."/>
            <person name="Clum A."/>
            <person name="Lindquist E."/>
            <person name="Daum C."/>
            <person name="Ramamoorthy G.K."/>
            <person name="Gryganskyi A."/>
            <person name="Culley D."/>
            <person name="Magnuson J.K."/>
            <person name="James T.Y."/>
            <person name="O'Malley M.A."/>
            <person name="Stajich J.E."/>
            <person name="Spatafora J.W."/>
            <person name="Visel A."/>
            <person name="Grigoriev I.V."/>
        </authorList>
    </citation>
    <scope>NUCLEOTIDE SEQUENCE [LARGE SCALE GENOMIC DNA]</scope>
    <source>
        <strain evidence="3 4">JEL800</strain>
    </source>
</reference>
<dbReference type="Proteomes" id="UP000193642">
    <property type="component" value="Unassembled WGS sequence"/>
</dbReference>
<comment type="caution">
    <text evidence="3">The sequence shown here is derived from an EMBL/GenBank/DDBJ whole genome shotgun (WGS) entry which is preliminary data.</text>
</comment>
<dbReference type="InterPro" id="IPR050767">
    <property type="entry name" value="Sel1_AlgK"/>
</dbReference>
<evidence type="ECO:0000256" key="1">
    <source>
        <dbReference type="ARBA" id="ARBA00038101"/>
    </source>
</evidence>
<dbReference type="InterPro" id="IPR019734">
    <property type="entry name" value="TPR_rpt"/>
</dbReference>
<dbReference type="Pfam" id="PF08238">
    <property type="entry name" value="Sel1"/>
    <property type="match status" value="4"/>
</dbReference>
<evidence type="ECO:0000256" key="2">
    <source>
        <dbReference type="PROSITE-ProRule" id="PRU00339"/>
    </source>
</evidence>
<comment type="similarity">
    <text evidence="1">Belongs to the sel-1 family.</text>
</comment>